<comment type="pathway">
    <text evidence="1">Amino-acid degradation; L-proline degradation into L-glutamate; L-glutamate from L-proline: step 2/2.</text>
</comment>
<dbReference type="GO" id="GO:0004657">
    <property type="term" value="F:proline dehydrogenase activity"/>
    <property type="evidence" value="ECO:0007669"/>
    <property type="project" value="UniProtKB-ARBA"/>
</dbReference>
<reference evidence="10 11" key="1">
    <citation type="submission" date="2019-02" db="EMBL/GenBank/DDBJ databases">
        <title>Deep-cultivation of Planctomycetes and their phenomic and genomic characterization uncovers novel biology.</title>
        <authorList>
            <person name="Wiegand S."/>
            <person name="Jogler M."/>
            <person name="Boedeker C."/>
            <person name="Pinto D."/>
            <person name="Vollmers J."/>
            <person name="Rivas-Marin E."/>
            <person name="Kohn T."/>
            <person name="Peeters S.H."/>
            <person name="Heuer A."/>
            <person name="Rast P."/>
            <person name="Oberbeckmann S."/>
            <person name="Bunk B."/>
            <person name="Jeske O."/>
            <person name="Meyerdierks A."/>
            <person name="Storesund J.E."/>
            <person name="Kallscheuer N."/>
            <person name="Luecker S."/>
            <person name="Lage O.M."/>
            <person name="Pohl T."/>
            <person name="Merkel B.J."/>
            <person name="Hornburger P."/>
            <person name="Mueller R.-W."/>
            <person name="Bruemmer F."/>
            <person name="Labrenz M."/>
            <person name="Spormann A.M."/>
            <person name="Op den Camp H."/>
            <person name="Overmann J."/>
            <person name="Amann R."/>
            <person name="Jetten M.S.M."/>
            <person name="Mascher T."/>
            <person name="Medema M.H."/>
            <person name="Devos D.P."/>
            <person name="Kaster A.-K."/>
            <person name="Ovreas L."/>
            <person name="Rohde M."/>
            <person name="Galperin M.Y."/>
            <person name="Jogler C."/>
        </authorList>
    </citation>
    <scope>NUCLEOTIDE SEQUENCE [LARGE SCALE GENOMIC DNA]</scope>
    <source>
        <strain evidence="10 11">Pan44</strain>
    </source>
</reference>
<evidence type="ECO:0000256" key="8">
    <source>
        <dbReference type="SAM" id="MobiDB-lite"/>
    </source>
</evidence>
<feature type="region of interest" description="Disordered" evidence="8">
    <location>
        <begin position="1"/>
        <end position="29"/>
    </location>
</feature>
<evidence type="ECO:0000256" key="4">
    <source>
        <dbReference type="ARBA" id="ARBA00023027"/>
    </source>
</evidence>
<dbReference type="InterPro" id="IPR005932">
    <property type="entry name" value="RocA"/>
</dbReference>
<dbReference type="InterPro" id="IPR016160">
    <property type="entry name" value="Ald_DH_CS_CYS"/>
</dbReference>
<dbReference type="Pfam" id="PF00171">
    <property type="entry name" value="Aldedh"/>
    <property type="match status" value="1"/>
</dbReference>
<comment type="similarity">
    <text evidence="7">Belongs to the aldehyde dehydrogenase family. RocA subfamily.</text>
</comment>
<accession>A0A517S9Q9</accession>
<evidence type="ECO:0000313" key="11">
    <source>
        <dbReference type="Proteomes" id="UP000315700"/>
    </source>
</evidence>
<feature type="domain" description="Aldehyde dehydrogenase" evidence="9">
    <location>
        <begin position="95"/>
        <end position="551"/>
    </location>
</feature>
<dbReference type="GO" id="GO:0003842">
    <property type="term" value="F:L-glutamate gamma-semialdehyde dehydrogenase activity"/>
    <property type="evidence" value="ECO:0007669"/>
    <property type="project" value="UniProtKB-EC"/>
</dbReference>
<dbReference type="PANTHER" id="PTHR42862:SF1">
    <property type="entry name" value="DELTA-1-PYRROLINE-5-CARBOXYLATE DEHYDROGENASE 2, ISOFORM A-RELATED"/>
    <property type="match status" value="1"/>
</dbReference>
<evidence type="ECO:0000256" key="5">
    <source>
        <dbReference type="ARBA" id="ARBA00032259"/>
    </source>
</evidence>
<evidence type="ECO:0000256" key="2">
    <source>
        <dbReference type="ARBA" id="ARBA00012884"/>
    </source>
</evidence>
<name>A0A517S9Q9_9PLAN</name>
<dbReference type="Gene3D" id="3.40.605.10">
    <property type="entry name" value="Aldehyde Dehydrogenase, Chain A, domain 1"/>
    <property type="match status" value="1"/>
</dbReference>
<evidence type="ECO:0000256" key="6">
    <source>
        <dbReference type="ARBA" id="ARBA00048142"/>
    </source>
</evidence>
<dbReference type="OrthoDB" id="4503395at2"/>
<dbReference type="InterPro" id="IPR016162">
    <property type="entry name" value="Ald_DH_N"/>
</dbReference>
<dbReference type="Gene3D" id="3.40.309.10">
    <property type="entry name" value="Aldehyde Dehydrogenase, Chain A, domain 2"/>
    <property type="match status" value="1"/>
</dbReference>
<dbReference type="InterPro" id="IPR016163">
    <property type="entry name" value="Ald_DH_C"/>
</dbReference>
<dbReference type="SUPFAM" id="SSF53720">
    <property type="entry name" value="ALDH-like"/>
    <property type="match status" value="1"/>
</dbReference>
<evidence type="ECO:0000256" key="3">
    <source>
        <dbReference type="ARBA" id="ARBA00023002"/>
    </source>
</evidence>
<dbReference type="RefSeq" id="WP_145027580.1">
    <property type="nucleotide sequence ID" value="NZ_CP036271.1"/>
</dbReference>
<dbReference type="PANTHER" id="PTHR42862">
    <property type="entry name" value="DELTA-1-PYRROLINE-5-CARBOXYLATE DEHYDROGENASE 1, ISOFORM A-RELATED"/>
    <property type="match status" value="1"/>
</dbReference>
<keyword evidence="4" id="KW-0520">NAD</keyword>
<evidence type="ECO:0000313" key="10">
    <source>
        <dbReference type="EMBL" id="QDT52865.1"/>
    </source>
</evidence>
<dbReference type="CDD" id="cd07124">
    <property type="entry name" value="ALDH_PutA-P5CDH-RocA"/>
    <property type="match status" value="1"/>
</dbReference>
<keyword evidence="3 10" id="KW-0560">Oxidoreductase</keyword>
<dbReference type="Proteomes" id="UP000315700">
    <property type="component" value="Chromosome"/>
</dbReference>
<evidence type="ECO:0000256" key="1">
    <source>
        <dbReference type="ARBA" id="ARBA00004786"/>
    </source>
</evidence>
<dbReference type="InterPro" id="IPR015590">
    <property type="entry name" value="Aldehyde_DH_dom"/>
</dbReference>
<dbReference type="InterPro" id="IPR050485">
    <property type="entry name" value="Proline_metab_enzyme"/>
</dbReference>
<protein>
    <recommendedName>
        <fullName evidence="5">L-glutamate gamma-semialdehyde dehydrogenase</fullName>
        <ecNumber evidence="2">1.2.1.88</ecNumber>
    </recommendedName>
    <alternativeName>
        <fullName evidence="5">L-glutamate gamma-semialdehyde dehydrogenase</fullName>
    </alternativeName>
</protein>
<dbReference type="GO" id="GO:0010133">
    <property type="term" value="P:L-proline catabolic process to L-glutamate"/>
    <property type="evidence" value="ECO:0007669"/>
    <property type="project" value="TreeGrafter"/>
</dbReference>
<evidence type="ECO:0000259" key="9">
    <source>
        <dbReference type="Pfam" id="PF00171"/>
    </source>
</evidence>
<dbReference type="InterPro" id="IPR016161">
    <property type="entry name" value="Ald_DH/histidinol_DH"/>
</dbReference>
<comment type="catalytic activity">
    <reaction evidence="6">
        <text>L-glutamate 5-semialdehyde + NAD(+) + H2O = L-glutamate + NADH + 2 H(+)</text>
        <dbReference type="Rhea" id="RHEA:30235"/>
        <dbReference type="ChEBI" id="CHEBI:15377"/>
        <dbReference type="ChEBI" id="CHEBI:15378"/>
        <dbReference type="ChEBI" id="CHEBI:29985"/>
        <dbReference type="ChEBI" id="CHEBI:57540"/>
        <dbReference type="ChEBI" id="CHEBI:57945"/>
        <dbReference type="ChEBI" id="CHEBI:58066"/>
        <dbReference type="EC" id="1.2.1.88"/>
    </reaction>
</comment>
<dbReference type="NCBIfam" id="NF002852">
    <property type="entry name" value="PRK03137.1"/>
    <property type="match status" value="1"/>
</dbReference>
<dbReference type="KEGG" id="ccos:Pan44_08780"/>
<dbReference type="EMBL" id="CP036271">
    <property type="protein sequence ID" value="QDT52865.1"/>
    <property type="molecule type" value="Genomic_DNA"/>
</dbReference>
<evidence type="ECO:0000256" key="7">
    <source>
        <dbReference type="ARBA" id="ARBA00061617"/>
    </source>
</evidence>
<proteinExistence type="inferred from homology"/>
<dbReference type="AlphaFoldDB" id="A0A517S9Q9"/>
<keyword evidence="11" id="KW-1185">Reference proteome</keyword>
<dbReference type="FunFam" id="3.40.605.10:FF:000045">
    <property type="entry name" value="1-pyrroline-5-carboxylate dehydrogenase 1"/>
    <property type="match status" value="1"/>
</dbReference>
<dbReference type="NCBIfam" id="TIGR01237">
    <property type="entry name" value="D1pyr5carbox2"/>
    <property type="match status" value="1"/>
</dbReference>
<sequence>MASRKKTETSTTSSRKAPIPAEQRSDADQQATIAAGLAPTFESNRPTIFFNEPLADFSQDEQLEAMQEALQLVEDSLGEEYPLLINGKLIETRAKLTSRNPSHKKQVVGTSGSATKDHAVQAVEAAKRAFKSWSRMDPSLRAEYLEVIASEMRGRRYELAAWEVYECGKPWADADADVAEAIDFCMYYADQMRQLTQPLNADVDGEENSYHYRARGVAVVIAPWNFPLAILCGMTAAAMVTGNTVVMKPAEQSPVIAAKFMQIIRDAGVPDGVVNFLPGVGEDVGPVLVNHPDVDIIAFTGSRAVGLQINESAARTTPEQHSVRRVISEMGGKNAIIVDDDADLDEAVVGVIHSAFGYAGQKCSACSRVIVLEPIYDRFIDRLKEATESLVVAAVENPAAWMGPVIDEESLNRINDYIAIGNEEAKPLVAKEVGKLAGEGYFVGPHIFTDVDPGSRLAQHEIFGPVLAVMKVKTFEEALDIANNTEYALTGGVFSRSPQRLAKARAEMQVGNLYLNRGITGAVVQRHPFGGYKMSGIGSKAGGRDYLTQFMIPVSVCENTLRRGFAPSTDEAPAE</sequence>
<dbReference type="InParanoid" id="A0A517S9Q9"/>
<dbReference type="FunFam" id="3.40.309.10:FF:000005">
    <property type="entry name" value="1-pyrroline-5-carboxylate dehydrogenase 1"/>
    <property type="match status" value="1"/>
</dbReference>
<gene>
    <name evidence="10" type="primary">rocA</name>
    <name evidence="10" type="ORF">Pan44_08780</name>
</gene>
<dbReference type="GO" id="GO:0009898">
    <property type="term" value="C:cytoplasmic side of plasma membrane"/>
    <property type="evidence" value="ECO:0007669"/>
    <property type="project" value="TreeGrafter"/>
</dbReference>
<organism evidence="10 11">
    <name type="scientific">Caulifigura coniformis</name>
    <dbReference type="NCBI Taxonomy" id="2527983"/>
    <lineage>
        <taxon>Bacteria</taxon>
        <taxon>Pseudomonadati</taxon>
        <taxon>Planctomycetota</taxon>
        <taxon>Planctomycetia</taxon>
        <taxon>Planctomycetales</taxon>
        <taxon>Planctomycetaceae</taxon>
        <taxon>Caulifigura</taxon>
    </lineage>
</organism>
<dbReference type="PROSITE" id="PS00070">
    <property type="entry name" value="ALDEHYDE_DEHYDR_CYS"/>
    <property type="match status" value="1"/>
</dbReference>
<dbReference type="EC" id="1.2.1.88" evidence="2"/>